<dbReference type="RefSeq" id="WP_133189140.1">
    <property type="nucleotide sequence ID" value="NZ_BNAQ01000001.1"/>
</dbReference>
<feature type="chain" id="PRO_5046180624" evidence="2">
    <location>
        <begin position="24"/>
        <end position="182"/>
    </location>
</feature>
<comment type="caution">
    <text evidence="3">The sequence shown here is derived from an EMBL/GenBank/DDBJ whole genome shotgun (WGS) entry which is preliminary data.</text>
</comment>
<dbReference type="Proteomes" id="UP000652430">
    <property type="component" value="Unassembled WGS sequence"/>
</dbReference>
<evidence type="ECO:0000256" key="2">
    <source>
        <dbReference type="SAM" id="SignalP"/>
    </source>
</evidence>
<feature type="region of interest" description="Disordered" evidence="1">
    <location>
        <begin position="151"/>
        <end position="182"/>
    </location>
</feature>
<name>A0ABQ3LCR8_9SPHN</name>
<feature type="compositionally biased region" description="Low complexity" evidence="1">
    <location>
        <begin position="163"/>
        <end position="175"/>
    </location>
</feature>
<protein>
    <submittedName>
        <fullName evidence="3">Uncharacterized protein</fullName>
    </submittedName>
</protein>
<keyword evidence="4" id="KW-1185">Reference proteome</keyword>
<feature type="signal peptide" evidence="2">
    <location>
        <begin position="1"/>
        <end position="23"/>
    </location>
</feature>
<dbReference type="EMBL" id="BNAQ01000001">
    <property type="protein sequence ID" value="GHH10294.1"/>
    <property type="molecule type" value="Genomic_DNA"/>
</dbReference>
<reference evidence="4" key="1">
    <citation type="journal article" date="2019" name="Int. J. Syst. Evol. Microbiol.">
        <title>The Global Catalogue of Microorganisms (GCM) 10K type strain sequencing project: providing services to taxonomists for standard genome sequencing and annotation.</title>
        <authorList>
            <consortium name="The Broad Institute Genomics Platform"/>
            <consortium name="The Broad Institute Genome Sequencing Center for Infectious Disease"/>
            <person name="Wu L."/>
            <person name="Ma J."/>
        </authorList>
    </citation>
    <scope>NUCLEOTIDE SEQUENCE [LARGE SCALE GENOMIC DNA]</scope>
    <source>
        <strain evidence="4">CGMCC 1.8957</strain>
    </source>
</reference>
<evidence type="ECO:0000256" key="1">
    <source>
        <dbReference type="SAM" id="MobiDB-lite"/>
    </source>
</evidence>
<sequence>MTPFSKILLAGLGTCALAGSAIAAERATHVMNVNLPDGSVAQVRYAGDTPPKIALVPVERAIPVALIESPFVGFDQIFADMDRQAAAMLQQAAALQAAAPTGGKIDQAALRAMPTGASYSFTAYSSSNGGCTQSYQMTAYGTAEPKVVSQSSGDCSKAGQLQAAPKPAKAIEAPKTVPHDAV</sequence>
<proteinExistence type="predicted"/>
<evidence type="ECO:0000313" key="3">
    <source>
        <dbReference type="EMBL" id="GHH10294.1"/>
    </source>
</evidence>
<accession>A0ABQ3LCR8</accession>
<organism evidence="3 4">
    <name type="scientific">Sphingomonas glacialis</name>
    <dbReference type="NCBI Taxonomy" id="658225"/>
    <lineage>
        <taxon>Bacteria</taxon>
        <taxon>Pseudomonadati</taxon>
        <taxon>Pseudomonadota</taxon>
        <taxon>Alphaproteobacteria</taxon>
        <taxon>Sphingomonadales</taxon>
        <taxon>Sphingomonadaceae</taxon>
        <taxon>Sphingomonas</taxon>
    </lineage>
</organism>
<keyword evidence="2" id="KW-0732">Signal</keyword>
<gene>
    <name evidence="3" type="ORF">GCM10008023_07900</name>
</gene>
<evidence type="ECO:0000313" key="4">
    <source>
        <dbReference type="Proteomes" id="UP000652430"/>
    </source>
</evidence>